<dbReference type="STRING" id="1391627.SAMN05216464_11482"/>
<evidence type="ECO:0000313" key="3">
    <source>
        <dbReference type="Proteomes" id="UP000199072"/>
    </source>
</evidence>
<keyword evidence="1" id="KW-0472">Membrane</keyword>
<accession>A0A1G7J8M6</accession>
<sequence length="63" mass="7342">MGLIIRVLLFISYILLFLSIFFWFLYHGSGHKIPAATDQSFTYVTGGLTVLCLILLFLKRRFR</sequence>
<evidence type="ECO:0000313" key="2">
    <source>
        <dbReference type="EMBL" id="SDF20839.1"/>
    </source>
</evidence>
<keyword evidence="1" id="KW-1133">Transmembrane helix</keyword>
<feature type="transmembrane region" description="Helical" evidence="1">
    <location>
        <begin position="7"/>
        <end position="26"/>
    </location>
</feature>
<protein>
    <submittedName>
        <fullName evidence="2">Uncharacterized protein</fullName>
    </submittedName>
</protein>
<dbReference type="EMBL" id="FNAI01000014">
    <property type="protein sequence ID" value="SDF20839.1"/>
    <property type="molecule type" value="Genomic_DNA"/>
</dbReference>
<organism evidence="2 3">
    <name type="scientific">Mucilaginibacter pineti</name>
    <dbReference type="NCBI Taxonomy" id="1391627"/>
    <lineage>
        <taxon>Bacteria</taxon>
        <taxon>Pseudomonadati</taxon>
        <taxon>Bacteroidota</taxon>
        <taxon>Sphingobacteriia</taxon>
        <taxon>Sphingobacteriales</taxon>
        <taxon>Sphingobacteriaceae</taxon>
        <taxon>Mucilaginibacter</taxon>
    </lineage>
</organism>
<evidence type="ECO:0000256" key="1">
    <source>
        <dbReference type="SAM" id="Phobius"/>
    </source>
</evidence>
<reference evidence="2 3" key="1">
    <citation type="submission" date="2016-10" db="EMBL/GenBank/DDBJ databases">
        <authorList>
            <person name="de Groot N.N."/>
        </authorList>
    </citation>
    <scope>NUCLEOTIDE SEQUENCE [LARGE SCALE GENOMIC DNA]</scope>
    <source>
        <strain evidence="2 3">47C3B</strain>
    </source>
</reference>
<keyword evidence="1" id="KW-0812">Transmembrane</keyword>
<proteinExistence type="predicted"/>
<name>A0A1G7J8M6_9SPHI</name>
<gene>
    <name evidence="2" type="ORF">SAMN05216464_11482</name>
</gene>
<dbReference type="AlphaFoldDB" id="A0A1G7J8M6"/>
<keyword evidence="3" id="KW-1185">Reference proteome</keyword>
<dbReference type="Proteomes" id="UP000199072">
    <property type="component" value="Unassembled WGS sequence"/>
</dbReference>
<feature type="transmembrane region" description="Helical" evidence="1">
    <location>
        <begin position="41"/>
        <end position="58"/>
    </location>
</feature>